<sequence>FHLERAGALDERLVMVFQLRLAVTAAVEDQPRLSWIAQRVMDRVNGRFTAFGDLLHLDVQMNFNDADDADWRVKLVYGPGAPDGAANLPELWAA</sequence>
<organism evidence="1 2">
    <name type="scientific">Micromonospora arborensis</name>
    <dbReference type="NCBI Taxonomy" id="2116518"/>
    <lineage>
        <taxon>Bacteria</taxon>
        <taxon>Bacillati</taxon>
        <taxon>Actinomycetota</taxon>
        <taxon>Actinomycetes</taxon>
        <taxon>Micromonosporales</taxon>
        <taxon>Micromonosporaceae</taxon>
        <taxon>Micromonospora</taxon>
    </lineage>
</organism>
<keyword evidence="2" id="KW-1185">Reference proteome</keyword>
<dbReference type="Proteomes" id="UP000248333">
    <property type="component" value="Unassembled WGS sequence"/>
</dbReference>
<dbReference type="EMBL" id="PYBV01000181">
    <property type="protein sequence ID" value="PYC61040.1"/>
    <property type="molecule type" value="Genomic_DNA"/>
</dbReference>
<protein>
    <submittedName>
        <fullName evidence="1">Uncharacterized protein</fullName>
    </submittedName>
</protein>
<feature type="non-terminal residue" evidence="1">
    <location>
        <position position="94"/>
    </location>
</feature>
<evidence type="ECO:0000313" key="1">
    <source>
        <dbReference type="EMBL" id="PYC61040.1"/>
    </source>
</evidence>
<reference evidence="1 2" key="1">
    <citation type="submission" date="2018-03" db="EMBL/GenBank/DDBJ databases">
        <title>Bioinformatic expansion and discovery of thiopeptide antibiotics.</title>
        <authorList>
            <person name="Schwalen C.J."/>
            <person name="Hudson G.A."/>
            <person name="Mitchell D.A."/>
        </authorList>
    </citation>
    <scope>NUCLEOTIDE SEQUENCE [LARGE SCALE GENOMIC DNA]</scope>
    <source>
        <strain evidence="1 2">NRRL 8041</strain>
    </source>
</reference>
<dbReference type="AlphaFoldDB" id="A0A318N9U3"/>
<dbReference type="RefSeq" id="WP_167454920.1">
    <property type="nucleotide sequence ID" value="NZ_PYBV01000181.1"/>
</dbReference>
<name>A0A318N9U3_9ACTN</name>
<evidence type="ECO:0000313" key="2">
    <source>
        <dbReference type="Proteomes" id="UP000248333"/>
    </source>
</evidence>
<accession>A0A318N9U3</accession>
<gene>
    <name evidence="1" type="ORF">C7C45_33345</name>
</gene>
<proteinExistence type="predicted"/>
<feature type="non-terminal residue" evidence="1">
    <location>
        <position position="1"/>
    </location>
</feature>
<comment type="caution">
    <text evidence="1">The sequence shown here is derived from an EMBL/GenBank/DDBJ whole genome shotgun (WGS) entry which is preliminary data.</text>
</comment>